<proteinExistence type="predicted"/>
<gene>
    <name evidence="4 5 6" type="primary">LOC104589847</name>
</gene>
<evidence type="ECO:0000313" key="3">
    <source>
        <dbReference type="Proteomes" id="UP000189703"/>
    </source>
</evidence>
<dbReference type="OrthoDB" id="1937145at2759"/>
<dbReference type="GeneID" id="104589847"/>
<dbReference type="InterPro" id="IPR045026">
    <property type="entry name" value="LIMYB"/>
</dbReference>
<dbReference type="PANTHER" id="PTHR47584:SF14">
    <property type="entry name" value="L10-INTERACTING MYB DOMAIN-CONTAINING PROTEIN-LIKE"/>
    <property type="match status" value="1"/>
</dbReference>
<dbReference type="KEGG" id="nnu:104589847"/>
<protein>
    <submittedName>
        <fullName evidence="4 5">L10-interacting MYB domain-containing protein-like</fullName>
    </submittedName>
</protein>
<dbReference type="RefSeq" id="XP_010246584.1">
    <property type="nucleotide sequence ID" value="XM_010248282.1"/>
</dbReference>
<evidence type="ECO:0000313" key="4">
    <source>
        <dbReference type="RefSeq" id="XP_010246583.1"/>
    </source>
</evidence>
<sequence>MAMENIHDKEDNKFVKEDAMWSDAEEKTLVDLMVDMVKANNRPTSTFNSEGWKYIRENFNRIHNKNYVHSQFKNKYNALRNRRRQYLILTNQTGFTIDPVTKKPIADEAVWSNFCKTNGFARKFRTRNFQHWDELEYIFGGIEASEKHGVSCNQVASDDDDSVQHSQSNSHTQDCQTTPSTGESMGVQNVVNLCDNPPPSREFSMRVDIDSLPMSTRKRKKISTCGAMDDVIRIWVEAKKIKYEVQKMRLEKEMKAIIQSQHDEVLKKVKESITTCIEILNNIFAVHTLSPKCCLKATMLFQEEKWRNTFLSMSHELRVCWLQNLSNMQVSGYYQVDKPKKLADNQLTIPKKVS</sequence>
<name>A0A1U7Z388_NELNU</name>
<organism evidence="3 4">
    <name type="scientific">Nelumbo nucifera</name>
    <name type="common">Sacred lotus</name>
    <dbReference type="NCBI Taxonomy" id="4432"/>
    <lineage>
        <taxon>Eukaryota</taxon>
        <taxon>Viridiplantae</taxon>
        <taxon>Streptophyta</taxon>
        <taxon>Embryophyta</taxon>
        <taxon>Tracheophyta</taxon>
        <taxon>Spermatophyta</taxon>
        <taxon>Magnoliopsida</taxon>
        <taxon>Proteales</taxon>
        <taxon>Nelumbonaceae</taxon>
        <taxon>Nelumbo</taxon>
    </lineage>
</organism>
<dbReference type="RefSeq" id="XP_010246585.1">
    <property type="nucleotide sequence ID" value="XM_010248283.2"/>
</dbReference>
<dbReference type="Proteomes" id="UP000189703">
    <property type="component" value="Unplaced"/>
</dbReference>
<feature type="domain" description="Myb/SANT-like" evidence="2">
    <location>
        <begin position="20"/>
        <end position="114"/>
    </location>
</feature>
<keyword evidence="3" id="KW-1185">Reference proteome</keyword>
<dbReference type="InterPro" id="IPR024752">
    <property type="entry name" value="Myb/SANT-like_dom"/>
</dbReference>
<evidence type="ECO:0000259" key="2">
    <source>
        <dbReference type="Pfam" id="PF12776"/>
    </source>
</evidence>
<evidence type="ECO:0000313" key="5">
    <source>
        <dbReference type="RefSeq" id="XP_010246584.1"/>
    </source>
</evidence>
<feature type="compositionally biased region" description="Polar residues" evidence="1">
    <location>
        <begin position="172"/>
        <end position="190"/>
    </location>
</feature>
<dbReference type="Pfam" id="PF12776">
    <property type="entry name" value="Myb_DNA-bind_3"/>
    <property type="match status" value="1"/>
</dbReference>
<dbReference type="RefSeq" id="XP_010246583.1">
    <property type="nucleotide sequence ID" value="XM_010248281.1"/>
</dbReference>
<dbReference type="AlphaFoldDB" id="A0A1U7Z388"/>
<dbReference type="PANTHER" id="PTHR47584">
    <property type="match status" value="1"/>
</dbReference>
<evidence type="ECO:0000256" key="1">
    <source>
        <dbReference type="SAM" id="MobiDB-lite"/>
    </source>
</evidence>
<feature type="region of interest" description="Disordered" evidence="1">
    <location>
        <begin position="151"/>
        <end position="190"/>
    </location>
</feature>
<reference evidence="4 5" key="1">
    <citation type="submission" date="2025-04" db="UniProtKB">
        <authorList>
            <consortium name="RefSeq"/>
        </authorList>
    </citation>
    <scope>IDENTIFICATION</scope>
</reference>
<evidence type="ECO:0000313" key="6">
    <source>
        <dbReference type="RefSeq" id="XP_010246585.1"/>
    </source>
</evidence>
<accession>A0A1U7Z388</accession>